<sequence>MRHAVLLVRSNPHVDVRLARRIRRASLTNPSLRRVAGMGGVAEK</sequence>
<dbReference type="AlphaFoldDB" id="A0A0S2DXF8"/>
<dbReference type="KEGG" id="laq:GLA29479_2264"/>
<reference evidence="1 2" key="1">
    <citation type="journal article" date="2015" name="BMC Genomics">
        <title>Comparative genomics and metabolic profiling of the genus Lysobacter.</title>
        <authorList>
            <person name="de Bruijn I."/>
            <person name="Cheng X."/>
            <person name="de Jager V."/>
            <person name="Exposito R.G."/>
            <person name="Watrous J."/>
            <person name="Patel N."/>
            <person name="Postma J."/>
            <person name="Dorrestein P.C."/>
            <person name="Kobayashi D."/>
            <person name="Raaijmakers J.M."/>
        </authorList>
    </citation>
    <scope>NUCLEOTIDE SEQUENCE [LARGE SCALE GENOMIC DNA]</scope>
    <source>
        <strain evidence="1 2">76</strain>
    </source>
</reference>
<dbReference type="KEGG" id="lab:LA76x_4329"/>
<dbReference type="Proteomes" id="UP000060787">
    <property type="component" value="Chromosome"/>
</dbReference>
<evidence type="ECO:0000313" key="2">
    <source>
        <dbReference type="Proteomes" id="UP000060787"/>
    </source>
</evidence>
<accession>A0A0S2DXF8</accession>
<evidence type="ECO:0000313" key="1">
    <source>
        <dbReference type="EMBL" id="ALN82440.1"/>
    </source>
</evidence>
<name>A0A0S2DXF8_LYSAN</name>
<dbReference type="EMBL" id="CP011129">
    <property type="protein sequence ID" value="ALN82440.1"/>
    <property type="molecule type" value="Genomic_DNA"/>
</dbReference>
<protein>
    <submittedName>
        <fullName evidence="1">Uncharacterized protein</fullName>
    </submittedName>
</protein>
<gene>
    <name evidence="1" type="ORF">LA76x_4329</name>
</gene>
<organism evidence="1 2">
    <name type="scientific">Lysobacter antibioticus</name>
    <dbReference type="NCBI Taxonomy" id="84531"/>
    <lineage>
        <taxon>Bacteria</taxon>
        <taxon>Pseudomonadati</taxon>
        <taxon>Pseudomonadota</taxon>
        <taxon>Gammaproteobacteria</taxon>
        <taxon>Lysobacterales</taxon>
        <taxon>Lysobacteraceae</taxon>
        <taxon>Lysobacter</taxon>
    </lineage>
</organism>
<keyword evidence="2" id="KW-1185">Reference proteome</keyword>
<proteinExistence type="predicted"/>